<dbReference type="AlphaFoldDB" id="X1MP56"/>
<evidence type="ECO:0000259" key="1">
    <source>
        <dbReference type="Pfam" id="PF01314"/>
    </source>
</evidence>
<feature type="domain" description="Aldehyde ferredoxin oxidoreductase C-terminal" evidence="1">
    <location>
        <begin position="1"/>
        <end position="257"/>
    </location>
</feature>
<dbReference type="InterPro" id="IPR036021">
    <property type="entry name" value="Tungsten_al_ferr_oxy-like_C"/>
</dbReference>
<dbReference type="Pfam" id="PF01314">
    <property type="entry name" value="AFOR_C"/>
    <property type="match status" value="1"/>
</dbReference>
<organism evidence="2">
    <name type="scientific">marine sediment metagenome</name>
    <dbReference type="NCBI Taxonomy" id="412755"/>
    <lineage>
        <taxon>unclassified sequences</taxon>
        <taxon>metagenomes</taxon>
        <taxon>ecological metagenomes</taxon>
    </lineage>
</organism>
<evidence type="ECO:0000313" key="2">
    <source>
        <dbReference type="EMBL" id="GAI33103.1"/>
    </source>
</evidence>
<accession>X1MP56</accession>
<name>X1MP56_9ZZZZ</name>
<dbReference type="Gene3D" id="1.10.599.10">
    <property type="entry name" value="Aldehyde Ferredoxin Oxidoreductase Protein, subunit A, domain 3"/>
    <property type="match status" value="1"/>
</dbReference>
<protein>
    <recommendedName>
        <fullName evidence="1">Aldehyde ferredoxin oxidoreductase C-terminal domain-containing protein</fullName>
    </recommendedName>
</protein>
<gene>
    <name evidence="2" type="ORF">S06H3_47200</name>
</gene>
<comment type="caution">
    <text evidence="2">The sequence shown here is derived from an EMBL/GenBank/DDBJ whole genome shotgun (WGS) entry which is preliminary data.</text>
</comment>
<feature type="non-terminal residue" evidence="2">
    <location>
        <position position="257"/>
    </location>
</feature>
<dbReference type="GO" id="GO:0009055">
    <property type="term" value="F:electron transfer activity"/>
    <property type="evidence" value="ECO:0007669"/>
    <property type="project" value="InterPro"/>
</dbReference>
<dbReference type="InterPro" id="IPR051919">
    <property type="entry name" value="W-dependent_AOR"/>
</dbReference>
<dbReference type="GO" id="GO:0016625">
    <property type="term" value="F:oxidoreductase activity, acting on the aldehyde or oxo group of donors, iron-sulfur protein as acceptor"/>
    <property type="evidence" value="ECO:0007669"/>
    <property type="project" value="InterPro"/>
</dbReference>
<dbReference type="InterPro" id="IPR013985">
    <property type="entry name" value="Ald_Fedxn_OxRdtase_dom3"/>
</dbReference>
<feature type="non-terminal residue" evidence="2">
    <location>
        <position position="1"/>
    </location>
</feature>
<dbReference type="GO" id="GO:0051536">
    <property type="term" value="F:iron-sulfur cluster binding"/>
    <property type="evidence" value="ECO:0007669"/>
    <property type="project" value="InterPro"/>
</dbReference>
<dbReference type="PANTHER" id="PTHR30038:SF0">
    <property type="entry name" value="TUNGSTEN-CONTAINING ALDEHYDE FERREDOXIN OXIDOREDUCTASE"/>
    <property type="match status" value="1"/>
</dbReference>
<sequence length="257" mass="28621">NMWCDRYGMDTISTGNVIGFAMECFERDLLSKRDVNDIELKFGNHKVLVEFIRKIAFRESIGNLLAEGVRNAARKIGRGSEAFAMHVKGLELPAYDPRGAWGMGLSYATACRGGCHLKAWTLSAEVFAPKYDRFSTEGKAKLVFEKQNIRAAMDSLGVCIIGGRAIGVEEMVRVLAVTTGWNLNVKGLLKVGERIYNLERLLAVRDGISRKDDTLPPRLLSETLPSGPAKGIKLGKKEFNRMLDEYYGIRGWDVDGR</sequence>
<dbReference type="InterPro" id="IPR001203">
    <property type="entry name" value="OxRdtase_Ald_Fedxn_C"/>
</dbReference>
<reference evidence="2" key="1">
    <citation type="journal article" date="2014" name="Front. Microbiol.">
        <title>High frequency of phylogenetically diverse reductive dehalogenase-homologous genes in deep subseafloor sedimentary metagenomes.</title>
        <authorList>
            <person name="Kawai M."/>
            <person name="Futagami T."/>
            <person name="Toyoda A."/>
            <person name="Takaki Y."/>
            <person name="Nishi S."/>
            <person name="Hori S."/>
            <person name="Arai W."/>
            <person name="Tsubouchi T."/>
            <person name="Morono Y."/>
            <person name="Uchiyama I."/>
            <person name="Ito T."/>
            <person name="Fujiyama A."/>
            <person name="Inagaki F."/>
            <person name="Takami H."/>
        </authorList>
    </citation>
    <scope>NUCLEOTIDE SEQUENCE</scope>
    <source>
        <strain evidence="2">Expedition CK06-06</strain>
    </source>
</reference>
<proteinExistence type="predicted"/>
<dbReference type="PANTHER" id="PTHR30038">
    <property type="entry name" value="ALDEHYDE FERREDOXIN OXIDOREDUCTASE"/>
    <property type="match status" value="1"/>
</dbReference>
<dbReference type="SUPFAM" id="SSF48310">
    <property type="entry name" value="Aldehyde ferredoxin oxidoreductase, C-terminal domains"/>
    <property type="match status" value="1"/>
</dbReference>
<dbReference type="EMBL" id="BARV01029628">
    <property type="protein sequence ID" value="GAI33103.1"/>
    <property type="molecule type" value="Genomic_DNA"/>
</dbReference>